<dbReference type="InterPro" id="IPR017956">
    <property type="entry name" value="AT_hook_DNA-bd_motif"/>
</dbReference>
<proteinExistence type="predicted"/>
<evidence type="ECO:0000256" key="2">
    <source>
        <dbReference type="ARBA" id="ARBA00022553"/>
    </source>
</evidence>
<evidence type="ECO:0000313" key="11">
    <source>
        <dbReference type="Proteomes" id="UP001295794"/>
    </source>
</evidence>
<dbReference type="InterPro" id="IPR035625">
    <property type="entry name" value="Tfc3-like_eWH"/>
</dbReference>
<keyword evidence="5" id="KW-0539">Nucleus</keyword>
<evidence type="ECO:0000259" key="9">
    <source>
        <dbReference type="Pfam" id="PF20222"/>
    </source>
</evidence>
<dbReference type="InterPro" id="IPR046488">
    <property type="entry name" value="Sfc3/Tfc3_C"/>
</dbReference>
<dbReference type="EMBL" id="CAVNYO010000440">
    <property type="protein sequence ID" value="CAK5279923.1"/>
    <property type="molecule type" value="Genomic_DNA"/>
</dbReference>
<feature type="region of interest" description="Disordered" evidence="7">
    <location>
        <begin position="229"/>
        <end position="250"/>
    </location>
</feature>
<evidence type="ECO:0000256" key="7">
    <source>
        <dbReference type="SAM" id="MobiDB-lite"/>
    </source>
</evidence>
<keyword evidence="6" id="KW-0175">Coiled coil</keyword>
<protein>
    <submittedName>
        <fullName evidence="10">Uncharacterized protein</fullName>
    </submittedName>
</protein>
<keyword evidence="11" id="KW-1185">Reference proteome</keyword>
<feature type="compositionally biased region" description="Basic and acidic residues" evidence="7">
    <location>
        <begin position="653"/>
        <end position="666"/>
    </location>
</feature>
<dbReference type="GO" id="GO:0003677">
    <property type="term" value="F:DNA binding"/>
    <property type="evidence" value="ECO:0007669"/>
    <property type="project" value="UniProtKB-KW"/>
</dbReference>
<dbReference type="CDD" id="cd16169">
    <property type="entry name" value="Tau138_eWH"/>
    <property type="match status" value="1"/>
</dbReference>
<accession>A0AAD2Q5Y7</accession>
<name>A0AAD2Q5Y7_9AGAR</name>
<dbReference type="PANTHER" id="PTHR15180">
    <property type="entry name" value="GENERAL TRANSCRIPTION FACTOR 3C POLYPEPTIDE 1"/>
    <property type="match status" value="1"/>
</dbReference>
<evidence type="ECO:0000256" key="3">
    <source>
        <dbReference type="ARBA" id="ARBA00023125"/>
    </source>
</evidence>
<sequence>MDELLHYCLRELAFDGDLGCKVSRLRDFVDDFYTRSPTAGVQNTDDAFHAFVWSLVAQQPTVIIGTVPPGITSEVWIAPQTSAQRKAKEKGQVAKVNERVTLDLVDDAKNRTLQDLEAEYGDKLRIATDPQTTYVAITGTHIHFPKMSPMVYSALQLVTRGRDNGISVIQLGQQSKYDQKTCFYLIKQLTELDLVVKVRRGGINSNFCIHKYFYERSEAWKSIREEELRAKAEDDVPPPADNDVDLEEDEADPERLKALDFTPIDARHLSSLPLIKARVLKLLKSSKNQMHASQNMLIAIGFNHPTKTHRRFFTSLTREMIQQGVMESVFVPNKKTGLNKPGTKCFRLVAADREQVGEQEESDVIVQRLDEDDSNTPEVESGSDRGGVKMNWTIHKQMFSLVEESGMTGMTHYQLSDALGQFDKRTLELLLQRAGNFPPPAHLVDLQIIGRMENFGRERRQRYFTAANYEALVEQEKLDKEAAKCLEINQELAGGFYPFSAEVFHEDEAALVEYQDRDSRSVTGAGRGHKKRINPLLPDGTVKKGRPRKVLAEGETPKSRKRKRAGEDVDGEPQQPAAKRKKKGAGTRFLYCHNDVDGGVLAEADDAVPVEDVIPSTEPPAPKKRGRPPKNQEPSADGAPAVLKKRGRPSKQKPSDDAIDAIEKKATPRKKRGRQDAEAEAPPIAVLDSTDVTPAPHAKRARVDPVPDNTATVVEALDELADDDLDGIGEMEVDIESGPVQPKVEAVTQPVQSEGRPVDAVLEALPAEPQVEPQVELRVEPQVEVEVEVPPVEIAPVEQTATRVSSFNQSYRADHDMSQTRRVNVSSLRRQNELFRVLQECGGILNLYTKEVYDDHQALLTTLSRNGEPTSAPPGTRLDRRTAVTAFNDLESRGKVKQLKATAISSSGTQRLTSLVYLPEMVDQTKITAFVAEVGRNMLTLPVIPSKSVLVGESAQMEYGSKSRAKLAPSSKAVALIPRKPRGSTRDLPTHAEELFAHDDETVRDVLLTERVTVGQLYGFLPGKLIRARELHVYLVNMFESSSVQSSMIVSHQERILSFSWFFTDMGIGMYCALVATTAVCDELTDRLETRQGQAMSIKEAGPGIHAALSIGRSRSRARIIDILDTLRCLGLITPLEEVSPAGHATVTCAPSDKYPSAFEEVTDDAWSADSLASAPRFWRLNSSAPLHHWAASDKAPPFLQNLAVQRYPEAVAYWKLLQQACEDEVFPPNVNGEAPPAGFVVKKIRSITRKSSWTEEYAFSWHQTTWISKQLDRIGHPGEVADPNVPADGQIERLAWVVSAPVAEVREHVRTVQANKAREAAKIADRKRREAEKSMQNEEVKASLAKKAADARAEREIRWDALLNKVHPGPIGASAGARLNRVRTLYMQAVVGANTSKWEHDILQAIQDAGFASSAASVAGLGKRAKRASTSKSSSAHSMPSVPVAATLLMPVGAPPVVSKAAPAKSVASLVAMQGPAIVEKSRKKQKKIKKGAVTLIEEEKTPSPSPGPRTRFQWNKDYEELAKDAYVILQSRCRSRGKLDYSQFKQVFPAVPRNSIRNHVKSMRDASSTAAYLTRLEDQWHRLWIQYRGTLYLRDDDYLSLEPDKFSLVEHVEFLRKSIDKNALRVGFAEEAAQEQNTIPASLEELLDTFDVVEAPATVPAWDFMWSGSIEDGREKRALRQAMTMRPDDIFASAISEENERIPLAETALKMVMSVAAERYDPAEASKLLHGIGQDAVVVAQKNLLGRGVLSKRFKNPGRKPGRMLRISDMNSNAIGGSIPKETFQDAIGLEEISSQDETWREWPLLSTDGDTAALLQAVSDGKVDFRIDTSQVQAARAAIDWNSKKADDDDIETAIFVKFHDMDMEVEPERQQSDESASRVMPVDLEHEVNCRKVNEDTLVSCSACLAEDWNAVLSSADDRAVLQLVLDTVEAAGSGGMSKQALLAQTNLSALSLQSALKVITEAAVPRLFWLGYSEMVLVSAAFLESWTVQLSGATRAFPRRWLDFTGSKVTDLWEAALRAVMGVLVFHPGITQAQLRWRLRSVYDRQEVNELLKYLRDEGFMVVRGSGSGLDADDEEEHRNYLFVGTKSWYSV</sequence>
<dbReference type="PANTHER" id="PTHR15180:SF1">
    <property type="entry name" value="GENERAL TRANSCRIPTION FACTOR 3C POLYPEPTIDE 1"/>
    <property type="match status" value="1"/>
</dbReference>
<feature type="region of interest" description="Disordered" evidence="7">
    <location>
        <begin position="608"/>
        <end position="703"/>
    </location>
</feature>
<dbReference type="InterPro" id="IPR007309">
    <property type="entry name" value="TFIIIC_Bblock-bd"/>
</dbReference>
<feature type="region of interest" description="Disordered" evidence="7">
    <location>
        <begin position="516"/>
        <end position="585"/>
    </location>
</feature>
<dbReference type="GO" id="GO:0005634">
    <property type="term" value="C:nucleus"/>
    <property type="evidence" value="ECO:0007669"/>
    <property type="project" value="UniProtKB-SubCell"/>
</dbReference>
<reference evidence="10" key="1">
    <citation type="submission" date="2023-11" db="EMBL/GenBank/DDBJ databases">
        <authorList>
            <person name="De Vega J J."/>
            <person name="De Vega J J."/>
        </authorList>
    </citation>
    <scope>NUCLEOTIDE SEQUENCE</scope>
</reference>
<comment type="caution">
    <text evidence="10">The sequence shown here is derived from an EMBL/GenBank/DDBJ whole genome shotgun (WGS) entry which is preliminary data.</text>
</comment>
<dbReference type="GO" id="GO:0006384">
    <property type="term" value="P:transcription initiation at RNA polymerase III promoter"/>
    <property type="evidence" value="ECO:0007669"/>
    <property type="project" value="InterPro"/>
</dbReference>
<organism evidence="10 11">
    <name type="scientific">Mycena citricolor</name>
    <dbReference type="NCBI Taxonomy" id="2018698"/>
    <lineage>
        <taxon>Eukaryota</taxon>
        <taxon>Fungi</taxon>
        <taxon>Dikarya</taxon>
        <taxon>Basidiomycota</taxon>
        <taxon>Agaricomycotina</taxon>
        <taxon>Agaricomycetes</taxon>
        <taxon>Agaricomycetidae</taxon>
        <taxon>Agaricales</taxon>
        <taxon>Marasmiineae</taxon>
        <taxon>Mycenaceae</taxon>
        <taxon>Mycena</taxon>
    </lineage>
</organism>
<comment type="subcellular location">
    <subcellularLocation>
        <location evidence="1">Nucleus</location>
    </subcellularLocation>
</comment>
<evidence type="ECO:0000259" key="8">
    <source>
        <dbReference type="Pfam" id="PF04182"/>
    </source>
</evidence>
<dbReference type="Pfam" id="PF04182">
    <property type="entry name" value="B-block_TFIIIC"/>
    <property type="match status" value="1"/>
</dbReference>
<feature type="coiled-coil region" evidence="6">
    <location>
        <begin position="1315"/>
        <end position="1349"/>
    </location>
</feature>
<evidence type="ECO:0000256" key="5">
    <source>
        <dbReference type="ARBA" id="ARBA00023242"/>
    </source>
</evidence>
<dbReference type="GO" id="GO:0042791">
    <property type="term" value="P:5S class rRNA transcription by RNA polymerase III"/>
    <property type="evidence" value="ECO:0007669"/>
    <property type="project" value="TreeGrafter"/>
</dbReference>
<evidence type="ECO:0000313" key="10">
    <source>
        <dbReference type="EMBL" id="CAK5279923.1"/>
    </source>
</evidence>
<gene>
    <name evidence="10" type="ORF">MYCIT1_LOCUS30274</name>
</gene>
<dbReference type="GO" id="GO:0000127">
    <property type="term" value="C:transcription factor TFIIIC complex"/>
    <property type="evidence" value="ECO:0007669"/>
    <property type="project" value="InterPro"/>
</dbReference>
<evidence type="ECO:0000256" key="6">
    <source>
        <dbReference type="SAM" id="Coils"/>
    </source>
</evidence>
<evidence type="ECO:0000256" key="4">
    <source>
        <dbReference type="ARBA" id="ARBA00023163"/>
    </source>
</evidence>
<keyword evidence="2" id="KW-0597">Phosphoprotein</keyword>
<dbReference type="InterPro" id="IPR044210">
    <property type="entry name" value="Tfc3-like"/>
</dbReference>
<evidence type="ECO:0000256" key="1">
    <source>
        <dbReference type="ARBA" id="ARBA00004123"/>
    </source>
</evidence>
<keyword evidence="4" id="KW-0804">Transcription</keyword>
<feature type="domain" description="Transcription factor tau subunit sfc3/Tfc3 C-terminal" evidence="9">
    <location>
        <begin position="1511"/>
        <end position="1866"/>
    </location>
</feature>
<dbReference type="Pfam" id="PF20222">
    <property type="entry name" value="DUF6581"/>
    <property type="match status" value="1"/>
</dbReference>
<dbReference type="SMART" id="SM00384">
    <property type="entry name" value="AT_hook"/>
    <property type="match status" value="2"/>
</dbReference>
<feature type="domain" description="B-block binding subunit of TFIIIC" evidence="8">
    <location>
        <begin position="149"/>
        <end position="215"/>
    </location>
</feature>
<dbReference type="Proteomes" id="UP001295794">
    <property type="component" value="Unassembled WGS sequence"/>
</dbReference>
<keyword evidence="3" id="KW-0238">DNA-binding</keyword>